<evidence type="ECO:0000313" key="1">
    <source>
        <dbReference type="EMBL" id="MCZ8547169.1"/>
    </source>
</evidence>
<dbReference type="Proteomes" id="UP001152178">
    <property type="component" value="Unassembled WGS sequence"/>
</dbReference>
<name>A0ABT4QZZ6_9HYPH</name>
<organism evidence="1 2">
    <name type="scientific">Mesorhizobium qingshengii</name>
    <dbReference type="NCBI Taxonomy" id="1165689"/>
    <lineage>
        <taxon>Bacteria</taxon>
        <taxon>Pseudomonadati</taxon>
        <taxon>Pseudomonadota</taxon>
        <taxon>Alphaproteobacteria</taxon>
        <taxon>Hyphomicrobiales</taxon>
        <taxon>Phyllobacteriaceae</taxon>
        <taxon>Mesorhizobium</taxon>
    </lineage>
</organism>
<comment type="caution">
    <text evidence="1">The sequence shown here is derived from an EMBL/GenBank/DDBJ whole genome shotgun (WGS) entry which is preliminary data.</text>
</comment>
<proteinExistence type="predicted"/>
<dbReference type="RefSeq" id="WP_269907493.1">
    <property type="nucleotide sequence ID" value="NZ_JAPFQA010000012.1"/>
</dbReference>
<keyword evidence="2" id="KW-1185">Reference proteome</keyword>
<accession>A0ABT4QZZ6</accession>
<gene>
    <name evidence="1" type="ORF">OOJ09_23515</name>
</gene>
<reference evidence="1" key="1">
    <citation type="submission" date="2022-11" db="EMBL/GenBank/DDBJ databases">
        <authorList>
            <person name="Coimbra C."/>
        </authorList>
    </citation>
    <scope>NUCLEOTIDE SEQUENCE</scope>
    <source>
        <strain evidence="1">Jales19</strain>
    </source>
</reference>
<sequence>MTVCPCCKAAVTVEALDNLITSHEIRGLDRAVLQAVWRGRGMPVTPNVLFDAMYADDPDGGPSPTRMYIALKKSLSRLEVWLEGSGVSIVEAGFRQGYRLAITTGE</sequence>
<evidence type="ECO:0000313" key="2">
    <source>
        <dbReference type="Proteomes" id="UP001152178"/>
    </source>
</evidence>
<evidence type="ECO:0008006" key="3">
    <source>
        <dbReference type="Google" id="ProtNLM"/>
    </source>
</evidence>
<dbReference type="EMBL" id="JAPFQA010000012">
    <property type="protein sequence ID" value="MCZ8547169.1"/>
    <property type="molecule type" value="Genomic_DNA"/>
</dbReference>
<protein>
    <recommendedName>
        <fullName evidence="3">Transcriptional regulatory protein, C terminal</fullName>
    </recommendedName>
</protein>